<reference evidence="2 3" key="1">
    <citation type="submission" date="2020-03" db="EMBL/GenBank/DDBJ databases">
        <title>Draft Genome Sequence of Cudoniella acicularis.</title>
        <authorList>
            <person name="Buettner E."/>
            <person name="Kellner H."/>
        </authorList>
    </citation>
    <scope>NUCLEOTIDE SEQUENCE [LARGE SCALE GENOMIC DNA]</scope>
    <source>
        <strain evidence="2 3">DSM 108380</strain>
    </source>
</reference>
<dbReference type="InterPro" id="IPR017771">
    <property type="entry name" value="Cyanamide_hydratase_HD"/>
</dbReference>
<accession>A0A8H4W4L9</accession>
<name>A0A8H4W4L9_9HELO</name>
<dbReference type="PROSITE" id="PS51831">
    <property type="entry name" value="HD"/>
    <property type="match status" value="1"/>
</dbReference>
<organism evidence="2 3">
    <name type="scientific">Cudoniella acicularis</name>
    <dbReference type="NCBI Taxonomy" id="354080"/>
    <lineage>
        <taxon>Eukaryota</taxon>
        <taxon>Fungi</taxon>
        <taxon>Dikarya</taxon>
        <taxon>Ascomycota</taxon>
        <taxon>Pezizomycotina</taxon>
        <taxon>Leotiomycetes</taxon>
        <taxon>Helotiales</taxon>
        <taxon>Tricladiaceae</taxon>
        <taxon>Cudoniella</taxon>
    </lineage>
</organism>
<dbReference type="PANTHER" id="PTHR35569">
    <property type="entry name" value="CYANAMIDE HYDRATASE DDI2-RELATED"/>
    <property type="match status" value="1"/>
</dbReference>
<comment type="caution">
    <text evidence="2">The sequence shown here is derived from an EMBL/GenBank/DDBJ whole genome shotgun (WGS) entry which is preliminary data.</text>
</comment>
<dbReference type="InterPro" id="IPR006674">
    <property type="entry name" value="HD_domain"/>
</dbReference>
<dbReference type="CDD" id="cd00077">
    <property type="entry name" value="HDc"/>
    <property type="match status" value="1"/>
</dbReference>
<keyword evidence="3" id="KW-1185">Reference proteome</keyword>
<evidence type="ECO:0000259" key="1">
    <source>
        <dbReference type="PROSITE" id="PS51831"/>
    </source>
</evidence>
<dbReference type="OrthoDB" id="409121at2759"/>
<dbReference type="InterPro" id="IPR003607">
    <property type="entry name" value="HD/PDEase_dom"/>
</dbReference>
<dbReference type="Proteomes" id="UP000566819">
    <property type="component" value="Unassembled WGS sequence"/>
</dbReference>
<proteinExistence type="predicted"/>
<dbReference type="EMBL" id="JAAMPI010000433">
    <property type="protein sequence ID" value="KAF4631545.1"/>
    <property type="molecule type" value="Genomic_DNA"/>
</dbReference>
<dbReference type="PANTHER" id="PTHR35569:SF1">
    <property type="entry name" value="CYANAMIDE HYDRATASE DDI2-RELATED"/>
    <property type="match status" value="1"/>
</dbReference>
<evidence type="ECO:0000313" key="3">
    <source>
        <dbReference type="Proteomes" id="UP000566819"/>
    </source>
</evidence>
<feature type="domain" description="HD" evidence="1">
    <location>
        <begin position="71"/>
        <end position="182"/>
    </location>
</feature>
<dbReference type="Gene3D" id="1.10.3210.10">
    <property type="entry name" value="Hypothetical protein af1432"/>
    <property type="match status" value="1"/>
</dbReference>
<protein>
    <recommendedName>
        <fullName evidence="1">HD domain-containing protein</fullName>
    </recommendedName>
</protein>
<dbReference type="AlphaFoldDB" id="A0A8H4W4L9"/>
<dbReference type="NCBIfam" id="TIGR03401">
    <property type="entry name" value="cyanamide_fam"/>
    <property type="match status" value="1"/>
</dbReference>
<dbReference type="SUPFAM" id="SSF109604">
    <property type="entry name" value="HD-domain/PDEase-like"/>
    <property type="match status" value="1"/>
</dbReference>
<gene>
    <name evidence="2" type="ORF">G7Y89_g6582</name>
</gene>
<sequence length="251" mass="28029">MFSSNSEREAAIQTYGWTPVPHDLDLLLKQHSEAPSGAAAPIISVSSIPLPPSELAKKVHEYAKKELPVETYNHCLRVYYFGQAILQHVFPSWKTDTFDEMYFLTCLLHDIGTTDKNITSTLMSFEFAGALLSHTLLTSLSSPPPQTENITESIIRHQDIGTEGTQTRISALTQLATIYDNMGLREELVARGTIEEVVGKWPRRGWSGCFARTLRRENGLKGWSNSRRLGENAFPEGVENNKLMAPYDAAT</sequence>
<evidence type="ECO:0000313" key="2">
    <source>
        <dbReference type="EMBL" id="KAF4631545.1"/>
    </source>
</evidence>